<evidence type="ECO:0000313" key="3">
    <source>
        <dbReference type="Proteomes" id="UP000663505"/>
    </source>
</evidence>
<reference evidence="2 3" key="1">
    <citation type="submission" date="2021-02" db="EMBL/GenBank/DDBJ databases">
        <title>Alicyclobacillus curvatus sp. nov. and Alicyclobacillus mengziensis sp. nov., two acidophilic bacteria isolated from acid mine drainage.</title>
        <authorList>
            <person name="Huang Y."/>
        </authorList>
    </citation>
    <scope>NUCLEOTIDE SEQUENCE [LARGE SCALE GENOMIC DNA]</scope>
    <source>
        <strain evidence="2 3">S30H14</strain>
    </source>
</reference>
<protein>
    <submittedName>
        <fullName evidence="2">Uncharacterized protein</fullName>
    </submittedName>
</protein>
<organism evidence="2 3">
    <name type="scientific">Alicyclobacillus mengziensis</name>
    <dbReference type="NCBI Taxonomy" id="2931921"/>
    <lineage>
        <taxon>Bacteria</taxon>
        <taxon>Bacillati</taxon>
        <taxon>Bacillota</taxon>
        <taxon>Bacilli</taxon>
        <taxon>Bacillales</taxon>
        <taxon>Alicyclobacillaceae</taxon>
        <taxon>Alicyclobacillus</taxon>
    </lineage>
</organism>
<dbReference type="KEGG" id="afx:JZ786_12810"/>
<sequence>MKRKAYLTPAVLSHSVIRFETDVSSACGDSDKDGQYENGVYVDNDNDGN</sequence>
<evidence type="ECO:0000256" key="1">
    <source>
        <dbReference type="SAM" id="MobiDB-lite"/>
    </source>
</evidence>
<name>A0A9X7VV14_9BACL</name>
<keyword evidence="3" id="KW-1185">Reference proteome</keyword>
<evidence type="ECO:0000313" key="2">
    <source>
        <dbReference type="EMBL" id="QSO45457.1"/>
    </source>
</evidence>
<gene>
    <name evidence="2" type="ORF">JZ786_12810</name>
</gene>
<dbReference type="EMBL" id="CP071182">
    <property type="protein sequence ID" value="QSO45457.1"/>
    <property type="molecule type" value="Genomic_DNA"/>
</dbReference>
<dbReference type="AlphaFoldDB" id="A0A9X7VV14"/>
<feature type="region of interest" description="Disordered" evidence="1">
    <location>
        <begin position="24"/>
        <end position="49"/>
    </location>
</feature>
<proteinExistence type="predicted"/>
<accession>A0A9X7VV14</accession>
<dbReference type="RefSeq" id="WP_206654825.1">
    <property type="nucleotide sequence ID" value="NZ_CP071182.1"/>
</dbReference>
<dbReference type="Proteomes" id="UP000663505">
    <property type="component" value="Chromosome"/>
</dbReference>